<evidence type="ECO:0000256" key="5">
    <source>
        <dbReference type="ARBA" id="ARBA00023244"/>
    </source>
</evidence>
<dbReference type="Proteomes" id="UP001296943">
    <property type="component" value="Unassembled WGS sequence"/>
</dbReference>
<keyword evidence="12" id="KW-1185">Reference proteome</keyword>
<evidence type="ECO:0000313" key="12">
    <source>
        <dbReference type="Proteomes" id="UP001296943"/>
    </source>
</evidence>
<evidence type="ECO:0000256" key="2">
    <source>
        <dbReference type="ARBA" id="ARBA00008133"/>
    </source>
</evidence>
<dbReference type="Gene3D" id="3.40.50.10090">
    <property type="match status" value="2"/>
</dbReference>
<dbReference type="InterPro" id="IPR039793">
    <property type="entry name" value="UROS/Hem4"/>
</dbReference>
<dbReference type="GO" id="GO:0004852">
    <property type="term" value="F:uroporphyrinogen-III synthase activity"/>
    <property type="evidence" value="ECO:0007669"/>
    <property type="project" value="UniProtKB-EC"/>
</dbReference>
<dbReference type="CDD" id="cd06578">
    <property type="entry name" value="HemD"/>
    <property type="match status" value="1"/>
</dbReference>
<gene>
    <name evidence="11" type="ORF">JOC48_002509</name>
</gene>
<comment type="similarity">
    <text evidence="2 9">Belongs to the uroporphyrinogen-III synthase family.</text>
</comment>
<evidence type="ECO:0000256" key="6">
    <source>
        <dbReference type="ARBA" id="ARBA00037589"/>
    </source>
</evidence>
<comment type="catalytic activity">
    <reaction evidence="8 9">
        <text>hydroxymethylbilane = uroporphyrinogen III + H2O</text>
        <dbReference type="Rhea" id="RHEA:18965"/>
        <dbReference type="ChEBI" id="CHEBI:15377"/>
        <dbReference type="ChEBI" id="CHEBI:57308"/>
        <dbReference type="ChEBI" id="CHEBI:57845"/>
        <dbReference type="EC" id="4.2.1.75"/>
    </reaction>
</comment>
<comment type="function">
    <text evidence="6 9">Catalyzes cyclization of the linear tetrapyrrole, hydroxymethylbilane, to the macrocyclic uroporphyrinogen III.</text>
</comment>
<dbReference type="InterPro" id="IPR003754">
    <property type="entry name" value="4pyrrol_synth_uPrphyn_synth"/>
</dbReference>
<name>A0ABS2N1L5_9BACI</name>
<keyword evidence="5 9" id="KW-0627">Porphyrin biosynthesis</keyword>
<evidence type="ECO:0000259" key="10">
    <source>
        <dbReference type="Pfam" id="PF02602"/>
    </source>
</evidence>
<dbReference type="Pfam" id="PF02602">
    <property type="entry name" value="HEM4"/>
    <property type="match status" value="1"/>
</dbReference>
<organism evidence="11 12">
    <name type="scientific">Aquibacillus albus</name>
    <dbReference type="NCBI Taxonomy" id="1168171"/>
    <lineage>
        <taxon>Bacteria</taxon>
        <taxon>Bacillati</taxon>
        <taxon>Bacillota</taxon>
        <taxon>Bacilli</taxon>
        <taxon>Bacillales</taxon>
        <taxon>Bacillaceae</taxon>
        <taxon>Aquibacillus</taxon>
    </lineage>
</organism>
<comment type="pathway">
    <text evidence="1 9">Porphyrin-containing compound metabolism; protoporphyrin-IX biosynthesis; coproporphyrinogen-III from 5-aminolevulinate: step 3/4.</text>
</comment>
<evidence type="ECO:0000256" key="1">
    <source>
        <dbReference type="ARBA" id="ARBA00004772"/>
    </source>
</evidence>
<proteinExistence type="inferred from homology"/>
<dbReference type="SUPFAM" id="SSF69618">
    <property type="entry name" value="HemD-like"/>
    <property type="match status" value="1"/>
</dbReference>
<accession>A0ABS2N1L5</accession>
<keyword evidence="4 9" id="KW-0456">Lyase</keyword>
<dbReference type="PANTHER" id="PTHR38042:SF1">
    <property type="entry name" value="UROPORPHYRINOGEN-III SYNTHASE, CHLOROPLASTIC"/>
    <property type="match status" value="1"/>
</dbReference>
<evidence type="ECO:0000256" key="8">
    <source>
        <dbReference type="ARBA" id="ARBA00048617"/>
    </source>
</evidence>
<dbReference type="EMBL" id="JAFBDR010000013">
    <property type="protein sequence ID" value="MBM7572008.1"/>
    <property type="molecule type" value="Genomic_DNA"/>
</dbReference>
<feature type="domain" description="Tetrapyrrole biosynthesis uroporphyrinogen III synthase" evidence="10">
    <location>
        <begin position="20"/>
        <end position="252"/>
    </location>
</feature>
<dbReference type="EC" id="4.2.1.75" evidence="3 9"/>
<reference evidence="11 12" key="1">
    <citation type="submission" date="2021-01" db="EMBL/GenBank/DDBJ databases">
        <title>Genomic Encyclopedia of Type Strains, Phase IV (KMG-IV): sequencing the most valuable type-strain genomes for metagenomic binning, comparative biology and taxonomic classification.</title>
        <authorList>
            <person name="Goeker M."/>
        </authorList>
    </citation>
    <scope>NUCLEOTIDE SEQUENCE [LARGE SCALE GENOMIC DNA]</scope>
    <source>
        <strain evidence="11 12">DSM 23711</strain>
    </source>
</reference>
<protein>
    <recommendedName>
        <fullName evidence="7 9">Uroporphyrinogen-III synthase</fullName>
        <ecNumber evidence="3 9">4.2.1.75</ecNumber>
    </recommendedName>
</protein>
<dbReference type="RefSeq" id="WP_204500109.1">
    <property type="nucleotide sequence ID" value="NZ_JAFBDR010000013.1"/>
</dbReference>
<evidence type="ECO:0000313" key="11">
    <source>
        <dbReference type="EMBL" id="MBM7572008.1"/>
    </source>
</evidence>
<dbReference type="InterPro" id="IPR036108">
    <property type="entry name" value="4pyrrol_syn_uPrphyn_synt_sf"/>
</dbReference>
<evidence type="ECO:0000256" key="7">
    <source>
        <dbReference type="ARBA" id="ARBA00040167"/>
    </source>
</evidence>
<sequence length="263" mass="30405">MDLPLYGKKILVTRAKEQADVFAQQLKKVGATPIVAPLLTIQPRLLTESNNVLDKLHDFTWVFFTSANGVKFFFKQLEWLAIPTTAVNHLHIAVVGEKTNKMLETFGFTADFTPEFFQGKKMVKEFFKEYSKEQQILLVCGNLSRDDIPNELQKHEVRFDRLDVYDTHINWEIQSQLEHVLLKESIDVFTFTSPSTIDAFETLTSHLSGDINRIKQTQLCLCIGTTTLERAKDVRFNHVRVPNEFTIDGMVQELITYFNEKVW</sequence>
<evidence type="ECO:0000256" key="3">
    <source>
        <dbReference type="ARBA" id="ARBA00013109"/>
    </source>
</evidence>
<comment type="caution">
    <text evidence="11">The sequence shown here is derived from an EMBL/GenBank/DDBJ whole genome shotgun (WGS) entry which is preliminary data.</text>
</comment>
<dbReference type="PANTHER" id="PTHR38042">
    <property type="entry name" value="UROPORPHYRINOGEN-III SYNTHASE, CHLOROPLASTIC"/>
    <property type="match status" value="1"/>
</dbReference>
<evidence type="ECO:0000256" key="9">
    <source>
        <dbReference type="RuleBase" id="RU366031"/>
    </source>
</evidence>
<evidence type="ECO:0000256" key="4">
    <source>
        <dbReference type="ARBA" id="ARBA00023239"/>
    </source>
</evidence>